<keyword evidence="5 9" id="KW-0812">Transmembrane</keyword>
<keyword evidence="4" id="KW-1003">Cell membrane</keyword>
<feature type="transmembrane region" description="Helical" evidence="9">
    <location>
        <begin position="334"/>
        <end position="353"/>
    </location>
</feature>
<evidence type="ECO:0000256" key="9">
    <source>
        <dbReference type="SAM" id="Phobius"/>
    </source>
</evidence>
<sequence length="1058" mass="113718">MLRALIAFCVKRRLPVLLLTLGIGLFGVKAYLETPVEAFPDVTNLQVNVIAQMPGLAPEEIERQVTVPLERVLNGTPGMVQMRSESLFGLSLIFLTFDDGVDPFKARTIVGERMSNADMPDGADVRLAPEATPLGKIYQFRVLSDRHTLTETRSEMEWNIARHLRQVPGVADVLSLGGFLKEFHVQVDPSRLLAHELTLADVTEALERSNRNVGGGFLRQGDQELLIRGVGYLRGARDVQGIVLKSEDGTPVTVGDVARVVASHTPRRGSVSHNLDMDVTEGVVLLRRGENPSTVLEGVHAKVEALNARVLPRGMRIEPFYDRNDLVGHTLSTVHHNLLHGALLVVAVAWLFLRSLRCSLIVASVIPLALMTAFIGLKLVGLPANLISMGAIDFGILVDGAVVLVENVLHEAGVKRPRRRREMLGLILHSALDVARPTFFAMAIIIAALIPVFTLERVEGRIFRPLSLTYSFALVGALVFALTVVPALCALLLRPKDAEVKEPKLLSTLRDGYARAVTWLMPRKALVFASMAALVLFTGVVGSRVGSEFLPELDEGDINIFVEMPASISLGKGADLLLEVRRRLLAFPEVKEVLVEQGRPEDGTDNEAVNMGKTFVRFAPEETWRKGWDKERLVRELRASLLEIPGVSFNFSQPIKDSVEEAISGVRGKVVLKIFGTDLAAMRGTLEQAVTSLQKVEGVVDLGLYRDSSVPQLQVVLDRPALARAGIDVSTAQDLVETALGGRVVTELWEQERPVPVRVILPGSERDDEARIGGILVPTASGGHVPLREVARLEKALGRASINREANSRTLALKFNVEGRDMGSTIQEAMATVDREVAVPEGAFLKWGGEFENQERALGRLAVIVPISFLVVFALLYAALGSMRSASAVLAGAPFAMCGGVLALAVTGIPLSVSAAVGFITLLGQVCLASLLVVSAVDDRRKAGEALEMALPAGAASRFRAVLMTALLAMLGLLPAALSSGAGSETQRPFAVVIIGGLVTAVLVSLFALPAFYAVIVGNRAAAEGSRDDEDGEDLEAGVEHLGPKGHGPEQATAEVAA</sequence>
<dbReference type="STRING" id="483219.LILAB_09130"/>
<evidence type="ECO:0000313" key="11">
    <source>
        <dbReference type="Proteomes" id="UP000000488"/>
    </source>
</evidence>
<dbReference type="GO" id="GO:0005886">
    <property type="term" value="C:plasma membrane"/>
    <property type="evidence" value="ECO:0007669"/>
    <property type="project" value="UniProtKB-SubCell"/>
</dbReference>
<evidence type="ECO:0000256" key="6">
    <source>
        <dbReference type="ARBA" id="ARBA00022989"/>
    </source>
</evidence>
<feature type="transmembrane region" description="Helical" evidence="9">
    <location>
        <begin position="887"/>
        <end position="909"/>
    </location>
</feature>
<evidence type="ECO:0000256" key="4">
    <source>
        <dbReference type="ARBA" id="ARBA00022475"/>
    </source>
</evidence>
<feature type="transmembrane region" description="Helical" evidence="9">
    <location>
        <begin position="386"/>
        <end position="405"/>
    </location>
</feature>
<accession>F8CI78</accession>
<organism evidence="10 11">
    <name type="scientific">Myxococcus fulvus (strain ATCC BAA-855 / HW-1)</name>
    <dbReference type="NCBI Taxonomy" id="483219"/>
    <lineage>
        <taxon>Bacteria</taxon>
        <taxon>Pseudomonadati</taxon>
        <taxon>Myxococcota</taxon>
        <taxon>Myxococcia</taxon>
        <taxon>Myxococcales</taxon>
        <taxon>Cystobacterineae</taxon>
        <taxon>Myxococcaceae</taxon>
        <taxon>Myxococcus</taxon>
    </lineage>
</organism>
<evidence type="ECO:0000256" key="3">
    <source>
        <dbReference type="ARBA" id="ARBA00022448"/>
    </source>
</evidence>
<dbReference type="PRINTS" id="PR00702">
    <property type="entry name" value="ACRIFLAVINRP"/>
</dbReference>
<dbReference type="InterPro" id="IPR001036">
    <property type="entry name" value="Acrflvin-R"/>
</dbReference>
<dbReference type="InterPro" id="IPR027463">
    <property type="entry name" value="AcrB_DN_DC_subdom"/>
</dbReference>
<dbReference type="InterPro" id="IPR004763">
    <property type="entry name" value="CusA-like"/>
</dbReference>
<dbReference type="NCBIfam" id="TIGR00914">
    <property type="entry name" value="2A0601"/>
    <property type="match status" value="1"/>
</dbReference>
<feature type="transmembrane region" description="Helical" evidence="9">
    <location>
        <begin position="861"/>
        <end position="880"/>
    </location>
</feature>
<gene>
    <name evidence="10" type="ordered locus">LILAB_09130</name>
</gene>
<reference evidence="10 11" key="1">
    <citation type="journal article" date="2011" name="J. Bacteriol.">
        <title>Genome sequence of the halotolerant marine bacterium Myxococcus fulvus HW-1.</title>
        <authorList>
            <person name="Li Z.F."/>
            <person name="Li X."/>
            <person name="Liu H."/>
            <person name="Liu X."/>
            <person name="Han K."/>
            <person name="Wu Z.H."/>
            <person name="Hu W."/>
            <person name="Li F.F."/>
            <person name="Li Y.Z."/>
        </authorList>
    </citation>
    <scope>NUCLEOTIDE SEQUENCE [LARGE SCALE GENOMIC DNA]</scope>
    <source>
        <strain evidence="11">ATCC BAA-855 / HW-1</strain>
    </source>
</reference>
<keyword evidence="6 9" id="KW-1133">Transmembrane helix</keyword>
<dbReference type="Gene3D" id="3.30.70.1430">
    <property type="entry name" value="Multidrug efflux transporter AcrB pore domain"/>
    <property type="match status" value="2"/>
</dbReference>
<evidence type="ECO:0000256" key="8">
    <source>
        <dbReference type="SAM" id="MobiDB-lite"/>
    </source>
</evidence>
<keyword evidence="7 9" id="KW-0472">Membrane</keyword>
<feature type="transmembrane region" description="Helical" evidence="9">
    <location>
        <begin position="915"/>
        <end position="937"/>
    </location>
</feature>
<evidence type="ECO:0000256" key="1">
    <source>
        <dbReference type="ARBA" id="ARBA00004651"/>
    </source>
</evidence>
<feature type="transmembrane region" description="Helical" evidence="9">
    <location>
        <begin position="470"/>
        <end position="493"/>
    </location>
</feature>
<comment type="similarity">
    <text evidence="2">Belongs to the resistance-nodulation-cell division (RND) (TC 2.A.6) family.</text>
</comment>
<feature type="transmembrane region" description="Helical" evidence="9">
    <location>
        <begin position="958"/>
        <end position="978"/>
    </location>
</feature>
<dbReference type="PANTHER" id="PTHR32063:SF12">
    <property type="entry name" value="CATION EFFLUX SYSTEM PROTEIN"/>
    <property type="match status" value="1"/>
</dbReference>
<dbReference type="PANTHER" id="PTHR32063">
    <property type="match status" value="1"/>
</dbReference>
<dbReference type="Gene3D" id="1.20.1640.10">
    <property type="entry name" value="Multidrug efflux transporter AcrB transmembrane domain"/>
    <property type="match status" value="2"/>
</dbReference>
<feature type="transmembrane region" description="Helical" evidence="9">
    <location>
        <begin position="525"/>
        <end position="545"/>
    </location>
</feature>
<dbReference type="Gene3D" id="3.30.70.1440">
    <property type="entry name" value="Multidrug efflux transporter AcrB pore domain"/>
    <property type="match status" value="1"/>
</dbReference>
<evidence type="ECO:0000313" key="10">
    <source>
        <dbReference type="EMBL" id="AEI63737.1"/>
    </source>
</evidence>
<comment type="subcellular location">
    <subcellularLocation>
        <location evidence="1">Cell membrane</location>
        <topology evidence="1">Multi-pass membrane protein</topology>
    </subcellularLocation>
</comment>
<dbReference type="SUPFAM" id="SSF82693">
    <property type="entry name" value="Multidrug efflux transporter AcrB pore domain, PN1, PN2, PC1 and PC2 subdomains"/>
    <property type="match status" value="3"/>
</dbReference>
<keyword evidence="3" id="KW-0813">Transport</keyword>
<protein>
    <submittedName>
        <fullName evidence="10">CzcA family heavy metal efflux protein</fullName>
    </submittedName>
</protein>
<feature type="transmembrane region" description="Helical" evidence="9">
    <location>
        <begin position="426"/>
        <end position="450"/>
    </location>
</feature>
<feature type="compositionally biased region" description="Acidic residues" evidence="8">
    <location>
        <begin position="1027"/>
        <end position="1037"/>
    </location>
</feature>
<dbReference type="Pfam" id="PF00873">
    <property type="entry name" value="ACR_tran"/>
    <property type="match status" value="1"/>
</dbReference>
<proteinExistence type="inferred from homology"/>
<dbReference type="GO" id="GO:0008324">
    <property type="term" value="F:monoatomic cation transmembrane transporter activity"/>
    <property type="evidence" value="ECO:0007669"/>
    <property type="project" value="InterPro"/>
</dbReference>
<name>F8CI78_MYXFH</name>
<dbReference type="HOGENOM" id="CLU_002755_1_2_7"/>
<dbReference type="eggNOG" id="COG3696">
    <property type="taxonomic scope" value="Bacteria"/>
</dbReference>
<evidence type="ECO:0000256" key="5">
    <source>
        <dbReference type="ARBA" id="ARBA00022692"/>
    </source>
</evidence>
<dbReference type="Gene3D" id="3.30.2090.10">
    <property type="entry name" value="Multidrug efflux transporter AcrB TolC docking domain, DN and DC subdomains"/>
    <property type="match status" value="2"/>
</dbReference>
<dbReference type="SUPFAM" id="SSF82866">
    <property type="entry name" value="Multidrug efflux transporter AcrB transmembrane domain"/>
    <property type="match status" value="2"/>
</dbReference>
<dbReference type="KEGG" id="mfu:LILAB_09130"/>
<dbReference type="SUPFAM" id="SSF82714">
    <property type="entry name" value="Multidrug efflux transporter AcrB TolC docking domain, DN and DC subdomains"/>
    <property type="match status" value="2"/>
</dbReference>
<dbReference type="EMBL" id="CP002830">
    <property type="protein sequence ID" value="AEI63737.1"/>
    <property type="molecule type" value="Genomic_DNA"/>
</dbReference>
<dbReference type="Proteomes" id="UP000000488">
    <property type="component" value="Chromosome"/>
</dbReference>
<feature type="transmembrane region" description="Helical" evidence="9">
    <location>
        <begin position="990"/>
        <end position="1017"/>
    </location>
</feature>
<dbReference type="Gene3D" id="3.30.70.1320">
    <property type="entry name" value="Multidrug efflux transporter AcrB pore domain like"/>
    <property type="match status" value="1"/>
</dbReference>
<dbReference type="AlphaFoldDB" id="F8CI78"/>
<feature type="region of interest" description="Disordered" evidence="8">
    <location>
        <begin position="1025"/>
        <end position="1058"/>
    </location>
</feature>
<dbReference type="GO" id="GO:0042910">
    <property type="term" value="F:xenobiotic transmembrane transporter activity"/>
    <property type="evidence" value="ECO:0007669"/>
    <property type="project" value="TreeGrafter"/>
</dbReference>
<feature type="transmembrane region" description="Helical" evidence="9">
    <location>
        <begin position="360"/>
        <end position="380"/>
    </location>
</feature>
<evidence type="ECO:0000256" key="2">
    <source>
        <dbReference type="ARBA" id="ARBA00010942"/>
    </source>
</evidence>
<evidence type="ECO:0000256" key="7">
    <source>
        <dbReference type="ARBA" id="ARBA00023136"/>
    </source>
</evidence>